<dbReference type="AlphaFoldDB" id="A0ABD4TAN2"/>
<evidence type="ECO:0000313" key="3">
    <source>
        <dbReference type="Proteomes" id="UP001523230"/>
    </source>
</evidence>
<comment type="caution">
    <text evidence="2">The sequence shown here is derived from an EMBL/GenBank/DDBJ whole genome shotgun (WGS) entry which is preliminary data.</text>
</comment>
<name>A0ABD4TAN2_9EURY</name>
<organism evidence="2 3">
    <name type="scientific">Methanoculleus oceani</name>
    <dbReference type="NCBI Taxonomy" id="2184756"/>
    <lineage>
        <taxon>Archaea</taxon>
        <taxon>Methanobacteriati</taxon>
        <taxon>Methanobacteriota</taxon>
        <taxon>Stenosarchaea group</taxon>
        <taxon>Methanomicrobia</taxon>
        <taxon>Methanomicrobiales</taxon>
        <taxon>Methanomicrobiaceae</taxon>
        <taxon>Methanoculleus</taxon>
    </lineage>
</organism>
<feature type="compositionally biased region" description="Gly residues" evidence="1">
    <location>
        <begin position="50"/>
        <end position="59"/>
    </location>
</feature>
<reference evidence="2 3" key="1">
    <citation type="submission" date="2018-05" db="EMBL/GenBank/DDBJ databases">
        <title>Isolation and characterization of genus Methanoculleus species and their viruses from deep sea marine sediment offshore southwestern Taiwan.</title>
        <authorList>
            <person name="Wei W.-H."/>
            <person name="Chen W.-C."/>
            <person name="Lai M.-C."/>
            <person name="Chen S.-C."/>
        </authorList>
    </citation>
    <scope>NUCLEOTIDE SEQUENCE [LARGE SCALE GENOMIC DNA]</scope>
    <source>
        <strain evidence="2 3">CWC-02</strain>
    </source>
</reference>
<feature type="region of interest" description="Disordered" evidence="1">
    <location>
        <begin position="1"/>
        <end position="66"/>
    </location>
</feature>
<dbReference type="Proteomes" id="UP001523230">
    <property type="component" value="Unassembled WGS sequence"/>
</dbReference>
<dbReference type="EMBL" id="QFDM01000001">
    <property type="protein sequence ID" value="MCM2465025.1"/>
    <property type="molecule type" value="Genomic_DNA"/>
</dbReference>
<gene>
    <name evidence="2" type="ORF">DIC75_01620</name>
</gene>
<dbReference type="Pfam" id="PF17253">
    <property type="entry name" value="DUF5320"/>
    <property type="match status" value="1"/>
</dbReference>
<proteinExistence type="predicted"/>
<feature type="compositionally biased region" description="Gly residues" evidence="1">
    <location>
        <begin position="1"/>
        <end position="18"/>
    </location>
</feature>
<keyword evidence="3" id="KW-1185">Reference proteome</keyword>
<dbReference type="InterPro" id="IPR035205">
    <property type="entry name" value="DUF5320"/>
</dbReference>
<evidence type="ECO:0008006" key="4">
    <source>
        <dbReference type="Google" id="ProtNLM"/>
    </source>
</evidence>
<evidence type="ECO:0000313" key="2">
    <source>
        <dbReference type="EMBL" id="MCM2465025.1"/>
    </source>
</evidence>
<accession>A0ABD4TAN2</accession>
<protein>
    <recommendedName>
        <fullName evidence="4">DUF5320 domain-containing protein</fullName>
    </recommendedName>
</protein>
<evidence type="ECO:0000256" key="1">
    <source>
        <dbReference type="SAM" id="MobiDB-lite"/>
    </source>
</evidence>
<sequence>MPGFDGTGPAGRGPMTGGRRGRCVPPRSAAAEGESATPVLRGIGRSGIPWGCGRGSGRGGRARGRW</sequence>
<dbReference type="RefSeq" id="WP_284738342.1">
    <property type="nucleotide sequence ID" value="NZ_QFDM01000001.1"/>
</dbReference>